<geneLocation type="plasmid" evidence="1">
    <name>pLPU83b</name>
</geneLocation>
<proteinExistence type="predicted"/>
<comment type="caution">
    <text evidence="1">The sequence shown here is derived from an EMBL/GenBank/DDBJ whole genome shotgun (WGS) entry which is preliminary data.</text>
</comment>
<dbReference type="Gene3D" id="3.40.50.1100">
    <property type="match status" value="2"/>
</dbReference>
<gene>
    <name evidence="1" type="ORF">LPU83_pLPU83b_0091</name>
</gene>
<dbReference type="Proteomes" id="UP000019443">
    <property type="component" value="Unassembled WGS sequence"/>
</dbReference>
<keyword evidence="1" id="KW-0614">Plasmid</keyword>
<reference evidence="1" key="1">
    <citation type="submission" date="2013-11" db="EMBL/GenBank/DDBJ databases">
        <title>Draft genome sequence of the broad-host-range Rhizobium sp. LPU83 strain, a member of the low-genetic diversity Oregon-like Rhizobium sp. group.</title>
        <authorList>
            <person name="Wibberg D."/>
            <person name="Puehler A."/>
            <person name="Schlueter A."/>
        </authorList>
    </citation>
    <scope>NUCLEOTIDE SEQUENCE [LARGE SCALE GENOMIC DNA]</scope>
    <source>
        <strain evidence="1">LPU83</strain>
        <plasmid evidence="1">pLPU83b</plasmid>
    </source>
</reference>
<sequence>MSTDAKAWKKQRLRDDGATVVEHAGDYGQAVARGRETALRDPSAYFVDDEKSVDLFSGLPVQHLNWQINLLPRVCLWILSIRSSCICRAGLVAHPAASAMG</sequence>
<protein>
    <submittedName>
        <fullName evidence="1">Uncharacterized protein</fullName>
    </submittedName>
</protein>
<keyword evidence="2" id="KW-1185">Reference proteome</keyword>
<evidence type="ECO:0000313" key="1">
    <source>
        <dbReference type="EMBL" id="CDM60090.1"/>
    </source>
</evidence>
<name>W6RI91_9HYPH</name>
<dbReference type="InterPro" id="IPR036052">
    <property type="entry name" value="TrpB-like_PALP_sf"/>
</dbReference>
<dbReference type="EMBL" id="CBYB010000006">
    <property type="protein sequence ID" value="CDM60090.1"/>
    <property type="molecule type" value="Genomic_DNA"/>
</dbReference>
<evidence type="ECO:0000313" key="2">
    <source>
        <dbReference type="Proteomes" id="UP000019443"/>
    </source>
</evidence>
<accession>W6RI91</accession>
<organism evidence="1 2">
    <name type="scientific">Rhizobium favelukesii</name>
    <dbReference type="NCBI Taxonomy" id="348824"/>
    <lineage>
        <taxon>Bacteria</taxon>
        <taxon>Pseudomonadati</taxon>
        <taxon>Pseudomonadota</taxon>
        <taxon>Alphaproteobacteria</taxon>
        <taxon>Hyphomicrobiales</taxon>
        <taxon>Rhizobiaceae</taxon>
        <taxon>Rhizobium/Agrobacterium group</taxon>
        <taxon>Rhizobium</taxon>
    </lineage>
</organism>
<dbReference type="AlphaFoldDB" id="W6RI91"/>
<dbReference type="SUPFAM" id="SSF53686">
    <property type="entry name" value="Tryptophan synthase beta subunit-like PLP-dependent enzymes"/>
    <property type="match status" value="1"/>
</dbReference>